<evidence type="ECO:0000313" key="4">
    <source>
        <dbReference type="EMBL" id="KRN34137.1"/>
    </source>
</evidence>
<accession>A0A0R2G009</accession>
<protein>
    <recommendedName>
        <fullName evidence="2">ATP-grasp domain-containing protein</fullName>
    </recommendedName>
</protein>
<reference evidence="5 6" key="1">
    <citation type="journal article" date="2015" name="Genome Announc.">
        <title>Expanding the biotechnology potential of lactobacilli through comparative genomics of 213 strains and associated genera.</title>
        <authorList>
            <person name="Sun Z."/>
            <person name="Harris H.M."/>
            <person name="McCann A."/>
            <person name="Guo C."/>
            <person name="Argimon S."/>
            <person name="Zhang W."/>
            <person name="Yang X."/>
            <person name="Jeffery I.B."/>
            <person name="Cooney J.C."/>
            <person name="Kagawa T.F."/>
            <person name="Liu W."/>
            <person name="Song Y."/>
            <person name="Salvetti E."/>
            <person name="Wrobel A."/>
            <person name="Rasinkangas P."/>
            <person name="Parkhill J."/>
            <person name="Rea M.C."/>
            <person name="O'Sullivan O."/>
            <person name="Ritari J."/>
            <person name="Douillard F.P."/>
            <person name="Paul Ross R."/>
            <person name="Yang R."/>
            <person name="Briner A.E."/>
            <person name="Felis G.E."/>
            <person name="de Vos W.M."/>
            <person name="Barrangou R."/>
            <person name="Klaenhammer T.R."/>
            <person name="Caufield P.W."/>
            <person name="Cui Y."/>
            <person name="Zhang H."/>
            <person name="O'Toole P.W."/>
        </authorList>
    </citation>
    <scope>NUCLEOTIDE SEQUENCE [LARGE SCALE GENOMIC DNA]</scope>
    <source>
        <strain evidence="3 6">ATCC BAA-66</strain>
        <strain evidence="4 5">DSM 13344</strain>
    </source>
</reference>
<dbReference type="Gene3D" id="3.30.590.20">
    <property type="match status" value="1"/>
</dbReference>
<dbReference type="SUPFAM" id="SSF55931">
    <property type="entry name" value="Glutamine synthetase/guanido kinase"/>
    <property type="match status" value="1"/>
</dbReference>
<dbReference type="EMBL" id="JQAZ01000001">
    <property type="protein sequence ID" value="KRN34137.1"/>
    <property type="molecule type" value="Genomic_DNA"/>
</dbReference>
<sequence>MKAKNQQRSMMMKDLEQQIQRLGLVPLLTHLQVRLSKVVPASSDDAGQTPYWYVHAGQFIRQTDWQADPQQVLAQLAAIDSLTAAETPTILSEKGAQLQIGWQLPAALLVPLFTQVYHKEFNDDYIAFSNAVYLQLDQNLTRLRYALSYWLGASRNGRSVLNRKTAQFADAATLQTALRVGADAPVRLVGTHADLAKHGIDGLVIQRLDLDPFTTDGISLTTLHFLKLWAIFCLLLPLPKDINKQLHLAEQFNQKVASEQPNATTQAQKSLLQLVQNLQQLAVHLQLNPTVLDLYAAAVKDPKLTKSARLAATPDFVAQQQQWVAIEQKGHPEQLRGYLDFSPASQAVLTTAYQQGLQIGNVDAGADLIQIKRGTHSTWLQQGTVTAKTPLVAAKVVADRQVVKQQLAQAGLNVPAGHVYTSWADAQNDFNTSFGQKALVVKPKQGCGGVTAFTRPTSLAVFQAAFEKAQQVNRQVLVESFVAGTSYRFLVIGTHVASVLERVAANVVGDGRTTIADLITHKNGTLQEKALQLDDRAQQVLATQGYSAATILPRGTQAWLQHETDLRNERLEVSADMDATYQELAVAIARQFHLGVAGVDLIIPNLYLAYQPDQPQLATVLGLHAAPDLMPHLQPTFGDKRPVTTKLLQYVL</sequence>
<dbReference type="STRING" id="81857.IV38_GL000217"/>
<dbReference type="OrthoDB" id="9803907at2"/>
<dbReference type="InterPro" id="IPR013815">
    <property type="entry name" value="ATP_grasp_subdomain_1"/>
</dbReference>
<name>A0A0R2G009_9LACO</name>
<dbReference type="EMBL" id="JQAT01000001">
    <property type="protein sequence ID" value="KRN29334.1"/>
    <property type="molecule type" value="Genomic_DNA"/>
</dbReference>
<dbReference type="PROSITE" id="PS50975">
    <property type="entry name" value="ATP_GRASP"/>
    <property type="match status" value="1"/>
</dbReference>
<gene>
    <name evidence="3" type="ORF">IV38_GL000217</name>
    <name evidence="4" type="ORF">IV40_GL000452</name>
</gene>
<dbReference type="PATRIC" id="fig|81857.3.peg.223"/>
<dbReference type="GO" id="GO:0005524">
    <property type="term" value="F:ATP binding"/>
    <property type="evidence" value="ECO:0007669"/>
    <property type="project" value="UniProtKB-UniRule"/>
</dbReference>
<dbReference type="InterPro" id="IPR011761">
    <property type="entry name" value="ATP-grasp"/>
</dbReference>
<organism evidence="4 5">
    <name type="scientific">Lactobacillus selangorensis</name>
    <dbReference type="NCBI Taxonomy" id="81857"/>
    <lineage>
        <taxon>Bacteria</taxon>
        <taxon>Bacillati</taxon>
        <taxon>Bacillota</taxon>
        <taxon>Bacilli</taxon>
        <taxon>Lactobacillales</taxon>
        <taxon>Lactobacillaceae</taxon>
        <taxon>Lactobacillus</taxon>
    </lineage>
</organism>
<dbReference type="Proteomes" id="UP000051751">
    <property type="component" value="Unassembled WGS sequence"/>
</dbReference>
<evidence type="ECO:0000256" key="1">
    <source>
        <dbReference type="PROSITE-ProRule" id="PRU00409"/>
    </source>
</evidence>
<evidence type="ECO:0000259" key="2">
    <source>
        <dbReference type="PROSITE" id="PS50975"/>
    </source>
</evidence>
<evidence type="ECO:0000313" key="6">
    <source>
        <dbReference type="Proteomes" id="UP000051751"/>
    </source>
</evidence>
<dbReference type="AlphaFoldDB" id="A0A0R2G009"/>
<comment type="caution">
    <text evidence="4">The sequence shown here is derived from an EMBL/GenBank/DDBJ whole genome shotgun (WGS) entry which is preliminary data.</text>
</comment>
<dbReference type="InterPro" id="IPR014746">
    <property type="entry name" value="Gln_synth/guanido_kin_cat_dom"/>
</dbReference>
<keyword evidence="1" id="KW-0067">ATP-binding</keyword>
<dbReference type="Gene3D" id="3.30.1490.20">
    <property type="entry name" value="ATP-grasp fold, A domain"/>
    <property type="match status" value="1"/>
</dbReference>
<dbReference type="SUPFAM" id="SSF56059">
    <property type="entry name" value="Glutathione synthetase ATP-binding domain-like"/>
    <property type="match status" value="1"/>
</dbReference>
<dbReference type="Proteomes" id="UP000051645">
    <property type="component" value="Unassembled WGS sequence"/>
</dbReference>
<dbReference type="GO" id="GO:0003824">
    <property type="term" value="F:catalytic activity"/>
    <property type="evidence" value="ECO:0007669"/>
    <property type="project" value="InterPro"/>
</dbReference>
<keyword evidence="5" id="KW-1185">Reference proteome</keyword>
<proteinExistence type="predicted"/>
<dbReference type="GO" id="GO:0046872">
    <property type="term" value="F:metal ion binding"/>
    <property type="evidence" value="ECO:0007669"/>
    <property type="project" value="InterPro"/>
</dbReference>
<evidence type="ECO:0000313" key="5">
    <source>
        <dbReference type="Proteomes" id="UP000051645"/>
    </source>
</evidence>
<keyword evidence="1" id="KW-0547">Nucleotide-binding</keyword>
<evidence type="ECO:0000313" key="3">
    <source>
        <dbReference type="EMBL" id="KRN29334.1"/>
    </source>
</evidence>
<dbReference type="Gene3D" id="3.30.470.20">
    <property type="entry name" value="ATP-grasp fold, B domain"/>
    <property type="match status" value="1"/>
</dbReference>
<feature type="domain" description="ATP-grasp" evidence="2">
    <location>
        <begin position="404"/>
        <end position="607"/>
    </location>
</feature>